<gene>
    <name evidence="1" type="ORF">B4147_3991</name>
</gene>
<dbReference type="AlphaFoldDB" id="A0A0G8CHX2"/>
<proteinExistence type="predicted"/>
<dbReference type="EMBL" id="LCYN01000004">
    <property type="protein sequence ID" value="KKZ99407.1"/>
    <property type="molecule type" value="Genomic_DNA"/>
</dbReference>
<organism evidence="1 2">
    <name type="scientific">Bacillus wiedmannii</name>
    <dbReference type="NCBI Taxonomy" id="1890302"/>
    <lineage>
        <taxon>Bacteria</taxon>
        <taxon>Bacillati</taxon>
        <taxon>Bacillota</taxon>
        <taxon>Bacilli</taxon>
        <taxon>Bacillales</taxon>
        <taxon>Bacillaceae</taxon>
        <taxon>Bacillus</taxon>
        <taxon>Bacillus cereus group</taxon>
    </lineage>
</organism>
<evidence type="ECO:0000313" key="2">
    <source>
        <dbReference type="Proteomes" id="UP000035350"/>
    </source>
</evidence>
<comment type="caution">
    <text evidence="1">The sequence shown here is derived from an EMBL/GenBank/DDBJ whole genome shotgun (WGS) entry which is preliminary data.</text>
</comment>
<sequence length="38" mass="4229">MCDELDTFSVDSAFTIEAGVVYNRELPAIKRARLANVI</sequence>
<accession>A0A0G8CHX2</accession>
<reference evidence="2" key="2">
    <citation type="submission" date="2015-04" db="EMBL/GenBank/DDBJ databases">
        <title>Draft Genome Sequences of Eight Spore-Forming Food Isolates of Bacillus cereus Genome sequencing.</title>
        <authorList>
            <person name="Krawcyk A.O."/>
            <person name="de Jong A."/>
            <person name="Eijlander R.T."/>
            <person name="Berendsen E.M."/>
            <person name="Holsappel S."/>
            <person name="Wells-Bennik M."/>
            <person name="Kuipers O.P."/>
        </authorList>
    </citation>
    <scope>NUCLEOTIDE SEQUENCE [LARGE SCALE GENOMIC DNA]</scope>
    <source>
        <strain evidence="2">B4147</strain>
    </source>
</reference>
<dbReference type="Proteomes" id="UP000035350">
    <property type="component" value="Unassembled WGS sequence"/>
</dbReference>
<name>A0A0G8CHX2_9BACI</name>
<reference evidence="1 2" key="1">
    <citation type="journal article" date="2015" name="Genome Announc.">
        <title>Next-Generation Whole-Genome Sequencing of Eight Strains of Bacillus cereus, Isolated from Food.</title>
        <authorList>
            <person name="Krawczyk A.O."/>
            <person name="de Jong A."/>
            <person name="Eijlander R.T."/>
            <person name="Berendsen E.M."/>
            <person name="Holsappel S."/>
            <person name="Wells-Bennik M.H."/>
            <person name="Kuipers O.P."/>
        </authorList>
    </citation>
    <scope>NUCLEOTIDE SEQUENCE [LARGE SCALE GENOMIC DNA]</scope>
    <source>
        <strain evidence="1 2">B4147</strain>
    </source>
</reference>
<evidence type="ECO:0000313" key="1">
    <source>
        <dbReference type="EMBL" id="KKZ99407.1"/>
    </source>
</evidence>
<protein>
    <submittedName>
        <fullName evidence="1">Uncharacterized protein</fullName>
    </submittedName>
</protein>